<evidence type="ECO:0000313" key="3">
    <source>
        <dbReference type="EMBL" id="KUM47813.1"/>
    </source>
</evidence>
<geneLocation type="mitochondrion" evidence="3"/>
<dbReference type="EMBL" id="LKAM01000025">
    <property type="protein sequence ID" value="KUM45181.1"/>
    <property type="molecule type" value="Genomic_DNA"/>
</dbReference>
<dbReference type="AlphaFoldDB" id="A0A117NH42"/>
<gene>
    <name evidence="1" type="ORF">ABT39_MTgene3596</name>
    <name evidence="2" type="ORF">ABT39_MTgene4798</name>
    <name evidence="3" type="ORF">ABT39_MTgene4807</name>
</gene>
<name>A0A117NH42_PICGL</name>
<sequence length="80" mass="8930">MRVLIPMIMMFPLFAIGILVGVLLFQLFLLCLGCRVRGMGLLLVLLHLLPPLLKSTPCHLLMYGVDQVTKLLPPLLMCLT</sequence>
<evidence type="ECO:0000313" key="1">
    <source>
        <dbReference type="EMBL" id="KUM45181.1"/>
    </source>
</evidence>
<dbReference type="EMBL" id="LKAM01000006">
    <property type="protein sequence ID" value="KUM47804.1"/>
    <property type="molecule type" value="Genomic_DNA"/>
</dbReference>
<organism evidence="3">
    <name type="scientific">Picea glauca</name>
    <name type="common">White spruce</name>
    <name type="synonym">Pinus glauca</name>
    <dbReference type="NCBI Taxonomy" id="3330"/>
    <lineage>
        <taxon>Eukaryota</taxon>
        <taxon>Viridiplantae</taxon>
        <taxon>Streptophyta</taxon>
        <taxon>Embryophyta</taxon>
        <taxon>Tracheophyta</taxon>
        <taxon>Spermatophyta</taxon>
        <taxon>Pinopsida</taxon>
        <taxon>Pinidae</taxon>
        <taxon>Conifers I</taxon>
        <taxon>Pinales</taxon>
        <taxon>Pinaceae</taxon>
        <taxon>Picea</taxon>
    </lineage>
</organism>
<dbReference type="EMBL" id="LKAM01000006">
    <property type="protein sequence ID" value="KUM47813.1"/>
    <property type="molecule type" value="Genomic_DNA"/>
</dbReference>
<protein>
    <submittedName>
        <fullName evidence="3">Uncharacterized protein</fullName>
    </submittedName>
</protein>
<comment type="caution">
    <text evidence="3">The sequence shown here is derived from an EMBL/GenBank/DDBJ whole genome shotgun (WGS) entry which is preliminary data.</text>
</comment>
<proteinExistence type="predicted"/>
<reference evidence="3" key="1">
    <citation type="journal article" date="2015" name="Genome Biol. Evol.">
        <title>Organellar Genomes of White Spruce (Picea glauca): Assembly and Annotation.</title>
        <authorList>
            <person name="Jackman S.D."/>
            <person name="Warren R.L."/>
            <person name="Gibb E.A."/>
            <person name="Vandervalk B.P."/>
            <person name="Mohamadi H."/>
            <person name="Chu J."/>
            <person name="Raymond A."/>
            <person name="Pleasance S."/>
            <person name="Coope R."/>
            <person name="Wildung M.R."/>
            <person name="Ritland C.E."/>
            <person name="Bousquet J."/>
            <person name="Jones S.J."/>
            <person name="Bohlmann J."/>
            <person name="Birol I."/>
        </authorList>
    </citation>
    <scope>NUCLEOTIDE SEQUENCE [LARGE SCALE GENOMIC DNA]</scope>
    <source>
        <tissue evidence="3">Flushing bud</tissue>
    </source>
</reference>
<accession>A0A117NH42</accession>
<evidence type="ECO:0000313" key="2">
    <source>
        <dbReference type="EMBL" id="KUM47804.1"/>
    </source>
</evidence>
<keyword evidence="3" id="KW-0496">Mitochondrion</keyword>